<gene>
    <name evidence="1" type="ORF">GR156_17875</name>
</gene>
<evidence type="ECO:0000313" key="2">
    <source>
        <dbReference type="Proteomes" id="UP000440304"/>
    </source>
</evidence>
<dbReference type="EMBL" id="WUML01000019">
    <property type="protein sequence ID" value="MXO02192.1"/>
    <property type="molecule type" value="Genomic_DNA"/>
</dbReference>
<protein>
    <submittedName>
        <fullName evidence="1">Uncharacterized protein</fullName>
    </submittedName>
</protein>
<dbReference type="OrthoDB" id="7939533at2"/>
<sequence>VGVGILSLEASLAAFHNGIPTSFDVEGMGVRFDVPAAPDTPMLAALRSAGLARIDGTFRLAAEWSERQNTISLLEASVTTRDVGGVFLAGEVAKAGKALYSTDPAEAQAALSGLTIRFVTASIRDSGLRDLLAASIIKPDNDDPGERLAVLARIVAQTAFGTLYPSDDAGAVGAALKRFIAEGLKSIDVTVQAKTQPGIDLIDLLDSGGNLPDVLQRLRIDVEVN</sequence>
<dbReference type="AlphaFoldDB" id="A0A6N8TG21"/>
<accession>A0A6N8TG21</accession>
<name>A0A6N8TG21_SHIZO</name>
<evidence type="ECO:0000313" key="1">
    <source>
        <dbReference type="EMBL" id="MXO02192.1"/>
    </source>
</evidence>
<dbReference type="Proteomes" id="UP000440304">
    <property type="component" value="Unassembled WGS sequence"/>
</dbReference>
<feature type="non-terminal residue" evidence="1">
    <location>
        <position position="1"/>
    </location>
</feature>
<dbReference type="RefSeq" id="WP_160787493.1">
    <property type="nucleotide sequence ID" value="NZ_WUML01000019.1"/>
</dbReference>
<comment type="caution">
    <text evidence="1">The sequence shown here is derived from an EMBL/GenBank/DDBJ whole genome shotgun (WGS) entry which is preliminary data.</text>
</comment>
<reference evidence="1 2" key="1">
    <citation type="submission" date="2019-12" db="EMBL/GenBank/DDBJ databases">
        <title>Shinella granuli gen. nov., sp. nov., and proposal of the reclassification of Zoogloea ramigera ATCC 19623 as Shinella zoogloeoides sp. nov.</title>
        <authorList>
            <person name="Gao J."/>
        </authorList>
    </citation>
    <scope>NUCLEOTIDE SEQUENCE [LARGE SCALE GENOMIC DNA]</scope>
    <source>
        <strain evidence="1 2">DSM 287</strain>
    </source>
</reference>
<organism evidence="1 2">
    <name type="scientific">Shinella zoogloeoides</name>
    <name type="common">Crabtreella saccharophila</name>
    <dbReference type="NCBI Taxonomy" id="352475"/>
    <lineage>
        <taxon>Bacteria</taxon>
        <taxon>Pseudomonadati</taxon>
        <taxon>Pseudomonadota</taxon>
        <taxon>Alphaproteobacteria</taxon>
        <taxon>Hyphomicrobiales</taxon>
        <taxon>Rhizobiaceae</taxon>
        <taxon>Shinella</taxon>
    </lineage>
</organism>
<proteinExistence type="predicted"/>